<evidence type="ECO:0000256" key="2">
    <source>
        <dbReference type="ARBA" id="ARBA00004141"/>
    </source>
</evidence>
<feature type="transmembrane region" description="Helical" evidence="9">
    <location>
        <begin position="145"/>
        <end position="163"/>
    </location>
</feature>
<feature type="transmembrane region" description="Helical" evidence="9">
    <location>
        <begin position="237"/>
        <end position="255"/>
    </location>
</feature>
<evidence type="ECO:0000259" key="10">
    <source>
        <dbReference type="Pfam" id="PF00361"/>
    </source>
</evidence>
<keyword evidence="11" id="KW-0496">Mitochondrion</keyword>
<evidence type="ECO:0000256" key="7">
    <source>
        <dbReference type="ARBA" id="ARBA00031027"/>
    </source>
</evidence>
<proteinExistence type="predicted"/>
<dbReference type="AlphaFoldDB" id="A0A678NAB6"/>
<feature type="transmembrane region" description="Helical" evidence="9">
    <location>
        <begin position="324"/>
        <end position="347"/>
    </location>
</feature>
<evidence type="ECO:0000256" key="8">
    <source>
        <dbReference type="ARBA" id="ARBA00049551"/>
    </source>
</evidence>
<evidence type="ECO:0000256" key="3">
    <source>
        <dbReference type="ARBA" id="ARBA00012944"/>
    </source>
</evidence>
<dbReference type="EMBL" id="KR559507">
    <property type="protein sequence ID" value="ALR69372.1"/>
    <property type="molecule type" value="Genomic_DNA"/>
</dbReference>
<dbReference type="Pfam" id="PF00361">
    <property type="entry name" value="Proton_antipo_M"/>
    <property type="match status" value="1"/>
</dbReference>
<dbReference type="GO" id="GO:0042773">
    <property type="term" value="P:ATP synthesis coupled electron transport"/>
    <property type="evidence" value="ECO:0007669"/>
    <property type="project" value="InterPro"/>
</dbReference>
<dbReference type="GO" id="GO:0008137">
    <property type="term" value="F:NADH dehydrogenase (ubiquinone) activity"/>
    <property type="evidence" value="ECO:0007669"/>
    <property type="project" value="UniProtKB-EC"/>
</dbReference>
<feature type="transmembrane region" description="Helical" evidence="9">
    <location>
        <begin position="107"/>
        <end position="124"/>
    </location>
</feature>
<feature type="transmembrane region" description="Helical" evidence="9">
    <location>
        <begin position="436"/>
        <end position="461"/>
    </location>
</feature>
<name>A0A678NAB6_BEMTA</name>
<dbReference type="InterPro" id="IPR003945">
    <property type="entry name" value="NU5C-like"/>
</dbReference>
<protein>
    <recommendedName>
        <fullName evidence="3">NADH:ubiquinone reductase (H(+)-translocating)</fullName>
        <ecNumber evidence="3">7.1.1.2</ecNumber>
    </recommendedName>
    <alternativeName>
        <fullName evidence="7">NADH dehydrogenase subunit 5</fullName>
    </alternativeName>
</protein>
<gene>
    <name evidence="11" type="primary">ND5</name>
</gene>
<dbReference type="PANTHER" id="PTHR42829:SF2">
    <property type="entry name" value="NADH-UBIQUINONE OXIDOREDUCTASE CHAIN 5"/>
    <property type="match status" value="1"/>
</dbReference>
<keyword evidence="4 9" id="KW-0812">Transmembrane</keyword>
<accession>A0A678NAB6</accession>
<evidence type="ECO:0000256" key="9">
    <source>
        <dbReference type="SAM" id="Phobius"/>
    </source>
</evidence>
<organism evidence="11">
    <name type="scientific">Bemisia tabaci</name>
    <name type="common">Sweetpotato whitefly</name>
    <name type="synonym">Aleurodes tabaci</name>
    <dbReference type="NCBI Taxonomy" id="7038"/>
    <lineage>
        <taxon>Eukaryota</taxon>
        <taxon>Metazoa</taxon>
        <taxon>Ecdysozoa</taxon>
        <taxon>Arthropoda</taxon>
        <taxon>Hexapoda</taxon>
        <taxon>Insecta</taxon>
        <taxon>Pterygota</taxon>
        <taxon>Neoptera</taxon>
        <taxon>Paraneoptera</taxon>
        <taxon>Hemiptera</taxon>
        <taxon>Sternorrhyncha</taxon>
        <taxon>Aleyrodoidea</taxon>
        <taxon>Aleyrodidae</taxon>
        <taxon>Aleyrodinae</taxon>
        <taxon>Bemisia</taxon>
    </lineage>
</organism>
<feature type="transmembrane region" description="Helical" evidence="9">
    <location>
        <begin position="413"/>
        <end position="430"/>
    </location>
</feature>
<feature type="transmembrane region" description="Helical" evidence="9">
    <location>
        <begin position="56"/>
        <end position="76"/>
    </location>
</feature>
<evidence type="ECO:0000256" key="4">
    <source>
        <dbReference type="ARBA" id="ARBA00022692"/>
    </source>
</evidence>
<evidence type="ECO:0000313" key="11">
    <source>
        <dbReference type="EMBL" id="ALR69372.1"/>
    </source>
</evidence>
<comment type="function">
    <text evidence="1">Core subunit of the mitochondrial membrane respiratory chain NADH dehydrogenase (Complex I) that is believed to belong to the minimal assembly required for catalysis. Complex I functions in the transfer of electrons from NADH to the respiratory chain. The immediate electron acceptor for the enzyme is believed to be ubiquinone.</text>
</comment>
<feature type="transmembrane region" description="Helical" evidence="9">
    <location>
        <begin position="367"/>
        <end position="392"/>
    </location>
</feature>
<geneLocation type="mitochondrion" evidence="11"/>
<dbReference type="GO" id="GO:0016020">
    <property type="term" value="C:membrane"/>
    <property type="evidence" value="ECO:0007669"/>
    <property type="project" value="UniProtKB-SubCell"/>
</dbReference>
<dbReference type="EC" id="7.1.1.2" evidence="3"/>
<sequence>MIKNAILMMYLFIFILVLATMMIFSKSKTIMIEWKMMSLSSSDMNMFFLLDEKSSVFTLMVMIVTTSIMIYSQFYIQKKKVMFLKVLIMFMASMLMLILSANMVTLVMSWEGLGMTSFILIMFYQNKKSVMSSMYTMMMNRVGDVTLMVAMMMLMNSSSWMFLSMEYLNSSTKWMTLMTVSMFSKSAQIPFSSWLTEAMAAPTPVSALVHSSTLVTAGVYLMIRFKSIMVASGMNNIVLTVAMITLSMASMNSLLEMDMKKLVALSTLSQISIMFISISTNLYSLAFFHMIMHATFKSLIFLCSSTFISNSNTQDLRKMYSTSINLLVTNVTFNVASMVLCALPFMSSFYSKEIIMEMIMITPLNKVVALAFIILMMVTASYSLKMMIIINMNKMQLTMKMWSETKNQKISKMILLIPSVALGNSMSWFMELNKDVIYLSITEKLIPPMMIFITTSMMHYVSEHKMSKPNKIVNQMLTFMWFMKNLNLMNKMVFVTQNTKMLKTTEKGMVTNQVNLLISFIYKTTHLLFKTNQVNLKTSILTMVIIMMIFI</sequence>
<evidence type="ECO:0000256" key="5">
    <source>
        <dbReference type="ARBA" id="ARBA00022989"/>
    </source>
</evidence>
<dbReference type="GO" id="GO:0015990">
    <property type="term" value="P:electron transport coupled proton transport"/>
    <property type="evidence" value="ECO:0007669"/>
    <property type="project" value="TreeGrafter"/>
</dbReference>
<dbReference type="GO" id="GO:0003954">
    <property type="term" value="F:NADH dehydrogenase activity"/>
    <property type="evidence" value="ECO:0007669"/>
    <property type="project" value="TreeGrafter"/>
</dbReference>
<dbReference type="PANTHER" id="PTHR42829">
    <property type="entry name" value="NADH-UBIQUINONE OXIDOREDUCTASE CHAIN 5"/>
    <property type="match status" value="1"/>
</dbReference>
<feature type="domain" description="NADH:quinone oxidoreductase/Mrp antiporter transmembrane" evidence="10">
    <location>
        <begin position="100"/>
        <end position="370"/>
    </location>
</feature>
<feature type="transmembrane region" description="Helical" evidence="9">
    <location>
        <begin position="6"/>
        <end position="25"/>
    </location>
</feature>
<feature type="transmembrane region" description="Helical" evidence="9">
    <location>
        <begin position="262"/>
        <end position="279"/>
    </location>
</feature>
<keyword evidence="5 9" id="KW-1133">Transmembrane helix</keyword>
<reference evidence="11" key="1">
    <citation type="submission" date="2015-05" db="EMBL/GenBank/DDBJ databases">
        <authorList>
            <person name="Wang H.-L."/>
        </authorList>
    </citation>
    <scope>NUCLEOTIDE SEQUENCE</scope>
</reference>
<dbReference type="PRINTS" id="PR01434">
    <property type="entry name" value="NADHDHGNASE5"/>
</dbReference>
<dbReference type="InterPro" id="IPR001750">
    <property type="entry name" value="ND/Mrp_TM"/>
</dbReference>
<evidence type="ECO:0000256" key="6">
    <source>
        <dbReference type="ARBA" id="ARBA00023136"/>
    </source>
</evidence>
<feature type="transmembrane region" description="Helical" evidence="9">
    <location>
        <begin position="83"/>
        <end position="101"/>
    </location>
</feature>
<keyword evidence="6 9" id="KW-0472">Membrane</keyword>
<comment type="subcellular location">
    <subcellularLocation>
        <location evidence="2">Membrane</location>
        <topology evidence="2">Multi-pass membrane protein</topology>
    </subcellularLocation>
</comment>
<feature type="transmembrane region" description="Helical" evidence="9">
    <location>
        <begin position="207"/>
        <end position="225"/>
    </location>
</feature>
<evidence type="ECO:0000256" key="1">
    <source>
        <dbReference type="ARBA" id="ARBA00003257"/>
    </source>
</evidence>
<comment type="catalytic activity">
    <reaction evidence="8">
        <text>a ubiquinone + NADH + 5 H(+)(in) = a ubiquinol + NAD(+) + 4 H(+)(out)</text>
        <dbReference type="Rhea" id="RHEA:29091"/>
        <dbReference type="Rhea" id="RHEA-COMP:9565"/>
        <dbReference type="Rhea" id="RHEA-COMP:9566"/>
        <dbReference type="ChEBI" id="CHEBI:15378"/>
        <dbReference type="ChEBI" id="CHEBI:16389"/>
        <dbReference type="ChEBI" id="CHEBI:17976"/>
        <dbReference type="ChEBI" id="CHEBI:57540"/>
        <dbReference type="ChEBI" id="CHEBI:57945"/>
        <dbReference type="EC" id="7.1.1.2"/>
    </reaction>
</comment>